<dbReference type="EMBL" id="JQEC01000011">
    <property type="protein sequence ID" value="KGJ96443.1"/>
    <property type="molecule type" value="Genomic_DNA"/>
</dbReference>
<dbReference type="Proteomes" id="UP000029868">
    <property type="component" value="Unassembled WGS sequence"/>
</dbReference>
<feature type="region of interest" description="Disordered" evidence="4">
    <location>
        <begin position="352"/>
        <end position="371"/>
    </location>
</feature>
<dbReference type="SUPFAM" id="SSF55874">
    <property type="entry name" value="ATPase domain of HSP90 chaperone/DNA topoisomerase II/histidine kinase"/>
    <property type="match status" value="1"/>
</dbReference>
<accession>A0A099L3J6</accession>
<reference evidence="7 8" key="1">
    <citation type="submission" date="2014-08" db="EMBL/GenBank/DDBJ databases">
        <title>Genomic and Phenotypic Diversity of Colwellia psychrerythraea strains from Disparate Marine Basins.</title>
        <authorList>
            <person name="Techtmann S.M."/>
            <person name="Stelling S.C."/>
            <person name="Utturkar S.M."/>
            <person name="Alshibli N."/>
            <person name="Harris A."/>
            <person name="Brown S.D."/>
            <person name="Hazen T.C."/>
        </authorList>
    </citation>
    <scope>NUCLEOTIDE SEQUENCE [LARGE SCALE GENOMIC DNA]</scope>
    <source>
        <strain evidence="7 8">GAB14E</strain>
    </source>
</reference>
<dbReference type="Pfam" id="PF07730">
    <property type="entry name" value="HisKA_3"/>
    <property type="match status" value="1"/>
</dbReference>
<evidence type="ECO:0000313" key="7">
    <source>
        <dbReference type="EMBL" id="KGJ96443.1"/>
    </source>
</evidence>
<keyword evidence="2 7" id="KW-0418">Kinase</keyword>
<protein>
    <submittedName>
        <fullName evidence="7">Integral membrane sensor signal transduction histidine kinase</fullName>
    </submittedName>
</protein>
<dbReference type="PATRIC" id="fig|28229.3.peg.1330"/>
<feature type="transmembrane region" description="Helical" evidence="5">
    <location>
        <begin position="113"/>
        <end position="130"/>
    </location>
</feature>
<dbReference type="InterPro" id="IPR050482">
    <property type="entry name" value="Sensor_HK_TwoCompSys"/>
</dbReference>
<dbReference type="GO" id="GO:0046983">
    <property type="term" value="F:protein dimerization activity"/>
    <property type="evidence" value="ECO:0007669"/>
    <property type="project" value="InterPro"/>
</dbReference>
<dbReference type="InterPro" id="IPR036890">
    <property type="entry name" value="HATPase_C_sf"/>
</dbReference>
<keyword evidence="5" id="KW-0812">Transmembrane</keyword>
<dbReference type="AlphaFoldDB" id="A0A099L3J6"/>
<dbReference type="GO" id="GO:0016020">
    <property type="term" value="C:membrane"/>
    <property type="evidence" value="ECO:0007669"/>
    <property type="project" value="InterPro"/>
</dbReference>
<keyword evidence="5" id="KW-0472">Membrane</keyword>
<evidence type="ECO:0000256" key="4">
    <source>
        <dbReference type="SAM" id="MobiDB-lite"/>
    </source>
</evidence>
<evidence type="ECO:0000259" key="6">
    <source>
        <dbReference type="Pfam" id="PF07730"/>
    </source>
</evidence>
<evidence type="ECO:0000256" key="2">
    <source>
        <dbReference type="ARBA" id="ARBA00022777"/>
    </source>
</evidence>
<sequence>MFKSFIPEHLYKDWLLHFSGFLTWSIICFLSLNNLPVGAELFLKLTAFLSFYLSFAIIVSSKAADFPRRDKLILLCQVVVVLILIKFDKYDIAPILLVLIATQLPSRFSRRQAMYIMISITAAHFLLKFDGNMLNTLFHVIIYLMLQVFGFSAIESNLREVKAKEELSAINQELLATRFMLKESSQRKERLRISRDLHDVIGHQLTALALNLEVSRHKVPEEFKPLLGQNLAHAKTLLSDVREVVKEMRTEEQFDLVDKLSALIEQLPGCQLKVESAPKINALSLKQQLMFCLQEGVSNAIRHGKANTFTLSAIKTEQQLSLYLLDNGSVKSANVLSSMESDKEDNQLVNQPDNQLVNQPDNQRDKQSGSGLAGMQERLADFNGLVELIQTSTGCTLKIQVEDSYD</sequence>
<dbReference type="RefSeq" id="WP_033081367.1">
    <property type="nucleotide sequence ID" value="NZ_JQEC01000011.1"/>
</dbReference>
<dbReference type="GO" id="GO:0000155">
    <property type="term" value="F:phosphorelay sensor kinase activity"/>
    <property type="evidence" value="ECO:0007669"/>
    <property type="project" value="InterPro"/>
</dbReference>
<name>A0A099L3J6_COLPS</name>
<feature type="compositionally biased region" description="Polar residues" evidence="4">
    <location>
        <begin position="352"/>
        <end position="361"/>
    </location>
</feature>
<evidence type="ECO:0000256" key="1">
    <source>
        <dbReference type="ARBA" id="ARBA00022679"/>
    </source>
</evidence>
<dbReference type="PANTHER" id="PTHR24421:SF59">
    <property type="entry name" value="OXYGEN SENSOR HISTIDINE KINASE NREB"/>
    <property type="match status" value="1"/>
</dbReference>
<keyword evidence="3" id="KW-0902">Two-component regulatory system</keyword>
<dbReference type="PANTHER" id="PTHR24421">
    <property type="entry name" value="NITRATE/NITRITE SENSOR PROTEIN NARX-RELATED"/>
    <property type="match status" value="1"/>
</dbReference>
<feature type="transmembrane region" description="Helical" evidence="5">
    <location>
        <begin position="72"/>
        <end position="101"/>
    </location>
</feature>
<keyword evidence="5" id="KW-1133">Transmembrane helix</keyword>
<organism evidence="7 8">
    <name type="scientific">Colwellia psychrerythraea</name>
    <name type="common">Vibrio psychroerythus</name>
    <dbReference type="NCBI Taxonomy" id="28229"/>
    <lineage>
        <taxon>Bacteria</taxon>
        <taxon>Pseudomonadati</taxon>
        <taxon>Pseudomonadota</taxon>
        <taxon>Gammaproteobacteria</taxon>
        <taxon>Alteromonadales</taxon>
        <taxon>Colwelliaceae</taxon>
        <taxon>Colwellia</taxon>
    </lineage>
</organism>
<evidence type="ECO:0000313" key="8">
    <source>
        <dbReference type="Proteomes" id="UP000029868"/>
    </source>
</evidence>
<dbReference type="OrthoDB" id="9797605at2"/>
<feature type="transmembrane region" description="Helical" evidence="5">
    <location>
        <begin position="136"/>
        <end position="154"/>
    </location>
</feature>
<evidence type="ECO:0000256" key="5">
    <source>
        <dbReference type="SAM" id="Phobius"/>
    </source>
</evidence>
<feature type="domain" description="Signal transduction histidine kinase subgroup 3 dimerisation and phosphoacceptor" evidence="6">
    <location>
        <begin position="189"/>
        <end position="251"/>
    </location>
</feature>
<feature type="transmembrane region" description="Helical" evidence="5">
    <location>
        <begin position="14"/>
        <end position="32"/>
    </location>
</feature>
<dbReference type="InterPro" id="IPR011712">
    <property type="entry name" value="Sig_transdc_His_kin_sub3_dim/P"/>
</dbReference>
<comment type="caution">
    <text evidence="7">The sequence shown here is derived from an EMBL/GenBank/DDBJ whole genome shotgun (WGS) entry which is preliminary data.</text>
</comment>
<evidence type="ECO:0000256" key="3">
    <source>
        <dbReference type="ARBA" id="ARBA00023012"/>
    </source>
</evidence>
<keyword evidence="1" id="KW-0808">Transferase</keyword>
<gene>
    <name evidence="7" type="ORF">GAB14E_0390</name>
</gene>
<dbReference type="Gene3D" id="1.20.5.1930">
    <property type="match status" value="1"/>
</dbReference>
<dbReference type="Gene3D" id="3.30.565.10">
    <property type="entry name" value="Histidine kinase-like ATPase, C-terminal domain"/>
    <property type="match status" value="1"/>
</dbReference>
<proteinExistence type="predicted"/>
<feature type="transmembrane region" description="Helical" evidence="5">
    <location>
        <begin position="41"/>
        <end position="60"/>
    </location>
</feature>